<dbReference type="AlphaFoldDB" id="A0A5B7H2T9"/>
<dbReference type="EMBL" id="VSRR010025467">
    <property type="protein sequence ID" value="MPC66891.1"/>
    <property type="molecule type" value="Genomic_DNA"/>
</dbReference>
<gene>
    <name evidence="1" type="ORF">E2C01_061047</name>
</gene>
<organism evidence="1 2">
    <name type="scientific">Portunus trituberculatus</name>
    <name type="common">Swimming crab</name>
    <name type="synonym">Neptunus trituberculatus</name>
    <dbReference type="NCBI Taxonomy" id="210409"/>
    <lineage>
        <taxon>Eukaryota</taxon>
        <taxon>Metazoa</taxon>
        <taxon>Ecdysozoa</taxon>
        <taxon>Arthropoda</taxon>
        <taxon>Crustacea</taxon>
        <taxon>Multicrustacea</taxon>
        <taxon>Malacostraca</taxon>
        <taxon>Eumalacostraca</taxon>
        <taxon>Eucarida</taxon>
        <taxon>Decapoda</taxon>
        <taxon>Pleocyemata</taxon>
        <taxon>Brachyura</taxon>
        <taxon>Eubrachyura</taxon>
        <taxon>Portunoidea</taxon>
        <taxon>Portunidae</taxon>
        <taxon>Portuninae</taxon>
        <taxon>Portunus</taxon>
    </lineage>
</organism>
<accession>A0A5B7H2T9</accession>
<comment type="caution">
    <text evidence="1">The sequence shown here is derived from an EMBL/GenBank/DDBJ whole genome shotgun (WGS) entry which is preliminary data.</text>
</comment>
<reference evidence="1 2" key="1">
    <citation type="submission" date="2019-05" db="EMBL/GenBank/DDBJ databases">
        <title>Another draft genome of Portunus trituberculatus and its Hox gene families provides insights of decapod evolution.</title>
        <authorList>
            <person name="Jeong J.-H."/>
            <person name="Song I."/>
            <person name="Kim S."/>
            <person name="Choi T."/>
            <person name="Kim D."/>
            <person name="Ryu S."/>
            <person name="Kim W."/>
        </authorList>
    </citation>
    <scope>NUCLEOTIDE SEQUENCE [LARGE SCALE GENOMIC DNA]</scope>
    <source>
        <tissue evidence="1">Muscle</tissue>
    </source>
</reference>
<protein>
    <submittedName>
        <fullName evidence="1">Uncharacterized protein</fullName>
    </submittedName>
</protein>
<dbReference type="Proteomes" id="UP000324222">
    <property type="component" value="Unassembled WGS sequence"/>
</dbReference>
<name>A0A5B7H2T9_PORTR</name>
<evidence type="ECO:0000313" key="2">
    <source>
        <dbReference type="Proteomes" id="UP000324222"/>
    </source>
</evidence>
<keyword evidence="2" id="KW-1185">Reference proteome</keyword>
<evidence type="ECO:0000313" key="1">
    <source>
        <dbReference type="EMBL" id="MPC66891.1"/>
    </source>
</evidence>
<proteinExistence type="predicted"/>
<sequence length="121" mass="13181">MNVGEVEAGLGGETEYEWASELRWALGRQERQGGGWRGQGEADAEKIEETANSGGCLCKYKVKGRETRARDLRYLAQVLARCSSIVVQSSAGLRVLFSHHHGTTPTVTCLTLAAKVNESDK</sequence>